<dbReference type="Proteomes" id="UP000036106">
    <property type="component" value="Chromosome"/>
</dbReference>
<name>A0A0H4QGX8_9LACO</name>
<organism evidence="1 2">
    <name type="scientific">Companilactobacillus ginsenosidimutans</name>
    <dbReference type="NCBI Taxonomy" id="1007676"/>
    <lineage>
        <taxon>Bacteria</taxon>
        <taxon>Bacillati</taxon>
        <taxon>Bacillota</taxon>
        <taxon>Bacilli</taxon>
        <taxon>Lactobacillales</taxon>
        <taxon>Lactobacillaceae</taxon>
        <taxon>Companilactobacillus</taxon>
    </lineage>
</organism>
<dbReference type="PATRIC" id="fig|1007676.4.peg.1262"/>
<proteinExistence type="predicted"/>
<gene>
    <name evidence="1" type="ORF">ABM34_06350</name>
</gene>
<reference evidence="2" key="1">
    <citation type="submission" date="2015-07" db="EMBL/GenBank/DDBJ databases">
        <title>Lactobacillus ginsenosidimutans/EMML 3141/ whole genome sequencing.</title>
        <authorList>
            <person name="Kim M.K."/>
            <person name="Im W.-T."/>
            <person name="Srinivasan S."/>
            <person name="Lee J.-J."/>
        </authorList>
    </citation>
    <scope>NUCLEOTIDE SEQUENCE [LARGE SCALE GENOMIC DNA]</scope>
    <source>
        <strain evidence="2">EMML 3041</strain>
    </source>
</reference>
<protein>
    <submittedName>
        <fullName evidence="1">Uncharacterized protein</fullName>
    </submittedName>
</protein>
<dbReference type="KEGG" id="lgn:ABM34_06350"/>
<keyword evidence="2" id="KW-1185">Reference proteome</keyword>
<dbReference type="OrthoDB" id="2329864at2"/>
<sequence length="500" mass="58715">MRTFDYKKADRKYYFLKDSPLEKLSSDELYKFLYTYYSQTIMDEDVLAKHNIDFDFNKIKRFLPAVSIDEKCPYDGTQLVMKLPSLNAVDWWVGDQVCLKCGHRNIFQNDRLCKCKGCKKRRDEFSNKLAQRYQAPNHSSMNYENLSLNIKVKLAVFVRQMKVTNIEDIKPISEITHSFEDDYTIELLDAGVIEPSIYSPLEYFDVDSLQQDQLKYDLNKVGWRLNLDTFRKSVKKFLVRIANPTNEILFNSQETNGVYRNIVENVLYKIFEDTFPFIDEHEWYQNEAKEALQDWLQEYTPREISNAFLSSIPDGNDMDKLENFETTQPIQIVSPKLSEKSTAADKNKIIKYAFGKDPLDLEVFRIFFNEMFSKPDWMNELIPKPNTELTSINSDTLDQLSSQENDNTLDIPKIEAGATKFLITDHGVIIFYGKTEKLITTQLAAYQYFSTYNDVPMDSNKWWVGLTKEFEIDEFYSLHFIFNLINDLRRSNIPDMLKDA</sequence>
<evidence type="ECO:0000313" key="2">
    <source>
        <dbReference type="Proteomes" id="UP000036106"/>
    </source>
</evidence>
<evidence type="ECO:0000313" key="1">
    <source>
        <dbReference type="EMBL" id="AKP67192.1"/>
    </source>
</evidence>
<accession>A0A0H4QGX8</accession>
<dbReference type="EMBL" id="CP012034">
    <property type="protein sequence ID" value="AKP67192.1"/>
    <property type="molecule type" value="Genomic_DNA"/>
</dbReference>
<dbReference type="AlphaFoldDB" id="A0A0H4QGX8"/>
<dbReference type="RefSeq" id="WP_048704339.1">
    <property type="nucleotide sequence ID" value="NZ_CP012034.1"/>
</dbReference>